<dbReference type="RefSeq" id="WP_245962282.1">
    <property type="nucleotide sequence ID" value="NZ_BEWC01000017.1"/>
</dbReference>
<dbReference type="CDD" id="cd00161">
    <property type="entry name" value="beta-trefoil_Ricin-like"/>
    <property type="match status" value="1"/>
</dbReference>
<comment type="caution">
    <text evidence="2">The sequence shown here is derived from an EMBL/GenBank/DDBJ whole genome shotgun (WGS) entry which is preliminary data.</text>
</comment>
<sequence length="367" mass="38911">MRDTGSHLAESPAQAPKPALVGTPTEFTAALRALRSWSGLTYRQLEAKATAHTDSLPASTIATTLGRTTLPRERFVVAFTRACGLAEEDVRQWLEARRRIAVGEPAPAVDELEPTGDDGDGPDSGASVPSRRPLWRRAVGLALAATTGAAGALAIGGLLDSSKSPTAPGAMPVAGLRILAVGSWALIHPARTPGLCLTEGRDRTGQYETAVAAQRLCSKAVLPHVFLEPVGADIVQIQWHHPKYSIGCLTVLLNGAGRDLLEPREDCTDENRAQQFRIEPLGPQAPTHFRIRPVITDECLSLRGQDVKEGTEVVQGRCSGAADQDFLIELIPPPQAPAASLPTAATVPHHSSSVPTSEHDGRPEPGR</sequence>
<gene>
    <name evidence="2" type="ORF">ACIQFM_35180</name>
</gene>
<dbReference type="EMBL" id="JBIVPC010000030">
    <property type="protein sequence ID" value="MFJ6041481.1"/>
    <property type="molecule type" value="Genomic_DNA"/>
</dbReference>
<feature type="region of interest" description="Disordered" evidence="1">
    <location>
        <begin position="333"/>
        <end position="367"/>
    </location>
</feature>
<organism evidence="2 3">
    <name type="scientific">Streptomyces ardesiacus</name>
    <dbReference type="NCBI Taxonomy" id="285564"/>
    <lineage>
        <taxon>Bacteria</taxon>
        <taxon>Bacillati</taxon>
        <taxon>Actinomycetota</taxon>
        <taxon>Actinomycetes</taxon>
        <taxon>Kitasatosporales</taxon>
        <taxon>Streptomycetaceae</taxon>
        <taxon>Streptomyces</taxon>
    </lineage>
</organism>
<name>A0ABW8HL59_9ACTN</name>
<dbReference type="GeneID" id="95509076"/>
<protein>
    <submittedName>
        <fullName evidence="2">XRE family transcriptional regulator</fullName>
    </submittedName>
</protein>
<feature type="region of interest" description="Disordered" evidence="1">
    <location>
        <begin position="105"/>
        <end position="130"/>
    </location>
</feature>
<accession>A0ABW8HL59</accession>
<feature type="region of interest" description="Disordered" evidence="1">
    <location>
        <begin position="1"/>
        <end position="20"/>
    </location>
</feature>
<evidence type="ECO:0000313" key="3">
    <source>
        <dbReference type="Proteomes" id="UP001617907"/>
    </source>
</evidence>
<evidence type="ECO:0000313" key="2">
    <source>
        <dbReference type="EMBL" id="MFJ6041481.1"/>
    </source>
</evidence>
<keyword evidence="3" id="KW-1185">Reference proteome</keyword>
<dbReference type="InterPro" id="IPR035992">
    <property type="entry name" value="Ricin_B-like_lectins"/>
</dbReference>
<feature type="compositionally biased region" description="Acidic residues" evidence="1">
    <location>
        <begin position="110"/>
        <end position="121"/>
    </location>
</feature>
<feature type="compositionally biased region" description="Basic and acidic residues" evidence="1">
    <location>
        <begin position="357"/>
        <end position="367"/>
    </location>
</feature>
<proteinExistence type="predicted"/>
<dbReference type="Proteomes" id="UP001617907">
    <property type="component" value="Unassembled WGS sequence"/>
</dbReference>
<evidence type="ECO:0000256" key="1">
    <source>
        <dbReference type="SAM" id="MobiDB-lite"/>
    </source>
</evidence>
<dbReference type="Gene3D" id="2.80.10.50">
    <property type="match status" value="1"/>
</dbReference>
<dbReference type="Pfam" id="PF13560">
    <property type="entry name" value="HTH_31"/>
    <property type="match status" value="1"/>
</dbReference>
<dbReference type="SUPFAM" id="SSF50370">
    <property type="entry name" value="Ricin B-like lectins"/>
    <property type="match status" value="1"/>
</dbReference>
<reference evidence="2 3" key="1">
    <citation type="submission" date="2024-10" db="EMBL/GenBank/DDBJ databases">
        <title>The Natural Products Discovery Center: Release of the First 8490 Sequenced Strains for Exploring Actinobacteria Biosynthetic Diversity.</title>
        <authorList>
            <person name="Kalkreuter E."/>
            <person name="Kautsar S.A."/>
            <person name="Yang D."/>
            <person name="Bader C.D."/>
            <person name="Teijaro C.N."/>
            <person name="Fluegel L."/>
            <person name="Davis C.M."/>
            <person name="Simpson J.R."/>
            <person name="Lauterbach L."/>
            <person name="Steele A.D."/>
            <person name="Gui C."/>
            <person name="Meng S."/>
            <person name="Li G."/>
            <person name="Viehrig K."/>
            <person name="Ye F."/>
            <person name="Su P."/>
            <person name="Kiefer A.F."/>
            <person name="Nichols A."/>
            <person name="Cepeda A.J."/>
            <person name="Yan W."/>
            <person name="Fan B."/>
            <person name="Jiang Y."/>
            <person name="Adhikari A."/>
            <person name="Zheng C.-J."/>
            <person name="Schuster L."/>
            <person name="Cowan T.M."/>
            <person name="Smanski M.J."/>
            <person name="Chevrette M.G."/>
            <person name="De Carvalho L.P.S."/>
            <person name="Shen B."/>
        </authorList>
    </citation>
    <scope>NUCLEOTIDE SEQUENCE [LARGE SCALE GENOMIC DNA]</scope>
    <source>
        <strain evidence="2 3">NPDC093086</strain>
    </source>
</reference>